<sequence>MAEGNGMSDRPRDYLIRPRDARAATSRCADILHAVAHERGCSVAAIKGLRRTSALIAARREVVRRSTLADVSAARIGRVLDRDHTTILYHQSVLGLR</sequence>
<comment type="caution">
    <text evidence="1">The sequence shown here is derived from an EMBL/GenBank/DDBJ whole genome shotgun (WGS) entry which is preliminary data.</text>
</comment>
<gene>
    <name evidence="1" type="ORF">F1188_11115</name>
</gene>
<keyword evidence="2" id="KW-1185">Reference proteome</keyword>
<dbReference type="Gene3D" id="1.10.1750.10">
    <property type="match status" value="1"/>
</dbReference>
<reference evidence="1 2" key="1">
    <citation type="submission" date="2019-09" db="EMBL/GenBank/DDBJ databases">
        <title>Genome sequence of Roseospira marina, one of the more divergent members of the non-sulfur purple photosynthetic bacterial family, the Rhodospirillaceae.</title>
        <authorList>
            <person name="Meyer T."/>
            <person name="Kyndt J."/>
        </authorList>
    </citation>
    <scope>NUCLEOTIDE SEQUENCE [LARGE SCALE GENOMIC DNA]</scope>
    <source>
        <strain evidence="1 2">DSM 15113</strain>
    </source>
</reference>
<accession>A0A5M6IB43</accession>
<dbReference type="EMBL" id="VWPJ01000009">
    <property type="protein sequence ID" value="KAA5605443.1"/>
    <property type="molecule type" value="Genomic_DNA"/>
</dbReference>
<dbReference type="Proteomes" id="UP000324065">
    <property type="component" value="Unassembled WGS sequence"/>
</dbReference>
<dbReference type="OrthoDB" id="7776290at2"/>
<protein>
    <submittedName>
        <fullName evidence="1">Uncharacterized protein</fullName>
    </submittedName>
</protein>
<dbReference type="SUPFAM" id="SSF48295">
    <property type="entry name" value="TrpR-like"/>
    <property type="match status" value="1"/>
</dbReference>
<dbReference type="InterPro" id="IPR010921">
    <property type="entry name" value="Trp_repressor/repl_initiator"/>
</dbReference>
<evidence type="ECO:0000313" key="2">
    <source>
        <dbReference type="Proteomes" id="UP000324065"/>
    </source>
</evidence>
<dbReference type="AlphaFoldDB" id="A0A5M6IB43"/>
<evidence type="ECO:0000313" key="1">
    <source>
        <dbReference type="EMBL" id="KAA5605443.1"/>
    </source>
</evidence>
<dbReference type="GO" id="GO:0043565">
    <property type="term" value="F:sequence-specific DNA binding"/>
    <property type="evidence" value="ECO:0007669"/>
    <property type="project" value="InterPro"/>
</dbReference>
<organism evidence="1 2">
    <name type="scientific">Roseospira marina</name>
    <dbReference type="NCBI Taxonomy" id="140057"/>
    <lineage>
        <taxon>Bacteria</taxon>
        <taxon>Pseudomonadati</taxon>
        <taxon>Pseudomonadota</taxon>
        <taxon>Alphaproteobacteria</taxon>
        <taxon>Rhodospirillales</taxon>
        <taxon>Rhodospirillaceae</taxon>
        <taxon>Roseospira</taxon>
    </lineage>
</organism>
<proteinExistence type="predicted"/>
<name>A0A5M6IB43_9PROT</name>